<proteinExistence type="predicted"/>
<comment type="caution">
    <text evidence="2">The sequence shown here is derived from an EMBL/GenBank/DDBJ whole genome shotgun (WGS) entry which is preliminary data.</text>
</comment>
<protein>
    <submittedName>
        <fullName evidence="2">Uncharacterized protein</fullName>
    </submittedName>
</protein>
<gene>
    <name evidence="2" type="ORF">GCM10011374_38050</name>
</gene>
<evidence type="ECO:0000313" key="3">
    <source>
        <dbReference type="Proteomes" id="UP000638848"/>
    </source>
</evidence>
<evidence type="ECO:0000256" key="1">
    <source>
        <dbReference type="SAM" id="MobiDB-lite"/>
    </source>
</evidence>
<reference evidence="2" key="2">
    <citation type="submission" date="2020-09" db="EMBL/GenBank/DDBJ databases">
        <authorList>
            <person name="Sun Q."/>
            <person name="Zhou Y."/>
        </authorList>
    </citation>
    <scope>NUCLEOTIDE SEQUENCE</scope>
    <source>
        <strain evidence="2">CGMCC 1.12187</strain>
    </source>
</reference>
<organism evidence="2 3">
    <name type="scientific">Kocuria dechangensis</name>
    <dbReference type="NCBI Taxonomy" id="1176249"/>
    <lineage>
        <taxon>Bacteria</taxon>
        <taxon>Bacillati</taxon>
        <taxon>Actinomycetota</taxon>
        <taxon>Actinomycetes</taxon>
        <taxon>Micrococcales</taxon>
        <taxon>Micrococcaceae</taxon>
        <taxon>Kocuria</taxon>
    </lineage>
</organism>
<dbReference type="Proteomes" id="UP000638848">
    <property type="component" value="Unassembled WGS sequence"/>
</dbReference>
<dbReference type="EMBL" id="BMEQ01000036">
    <property type="protein sequence ID" value="GGG69908.1"/>
    <property type="molecule type" value="Genomic_DNA"/>
</dbReference>
<sequence length="99" mass="10590">MASLGNEMRNFVIRGLLCSGGAIRRLFSAATLWCPVRLWLRRPTSGQGKQLMQQLIDSANSGVPAALTEIATLGRALNGESPGPPHRGGRRPRLDEPGG</sequence>
<reference evidence="2" key="1">
    <citation type="journal article" date="2014" name="Int. J. Syst. Evol. Microbiol.">
        <title>Complete genome sequence of Corynebacterium casei LMG S-19264T (=DSM 44701T), isolated from a smear-ripened cheese.</title>
        <authorList>
            <consortium name="US DOE Joint Genome Institute (JGI-PGF)"/>
            <person name="Walter F."/>
            <person name="Albersmeier A."/>
            <person name="Kalinowski J."/>
            <person name="Ruckert C."/>
        </authorList>
    </citation>
    <scope>NUCLEOTIDE SEQUENCE</scope>
    <source>
        <strain evidence="2">CGMCC 1.12187</strain>
    </source>
</reference>
<feature type="region of interest" description="Disordered" evidence="1">
    <location>
        <begin position="74"/>
        <end position="99"/>
    </location>
</feature>
<accession>A0A917H6Q1</accession>
<evidence type="ECO:0000313" key="2">
    <source>
        <dbReference type="EMBL" id="GGG69908.1"/>
    </source>
</evidence>
<name>A0A917H6Q1_9MICC</name>
<keyword evidence="3" id="KW-1185">Reference proteome</keyword>
<dbReference type="AlphaFoldDB" id="A0A917H6Q1"/>